<dbReference type="SUPFAM" id="SSF57716">
    <property type="entry name" value="Glucocorticoid receptor-like (DNA-binding domain)"/>
    <property type="match status" value="4"/>
</dbReference>
<keyword evidence="5 7" id="KW-0440">LIM domain</keyword>
<dbReference type="eggNOG" id="KOG1700">
    <property type="taxonomic scope" value="Eukaryota"/>
</dbReference>
<evidence type="ECO:0000259" key="8">
    <source>
        <dbReference type="PROSITE" id="PS50023"/>
    </source>
</evidence>
<reference evidence="9 10" key="1">
    <citation type="journal article" date="2007" name="Science">
        <title>Sea anemone genome reveals ancestral eumetazoan gene repertoire and genomic organization.</title>
        <authorList>
            <person name="Putnam N.H."/>
            <person name="Srivastava M."/>
            <person name="Hellsten U."/>
            <person name="Dirks B."/>
            <person name="Chapman J."/>
            <person name="Salamov A."/>
            <person name="Terry A."/>
            <person name="Shapiro H."/>
            <person name="Lindquist E."/>
            <person name="Kapitonov V.V."/>
            <person name="Jurka J."/>
            <person name="Genikhovich G."/>
            <person name="Grigoriev I.V."/>
            <person name="Lucas S.M."/>
            <person name="Steele R.E."/>
            <person name="Finnerty J.R."/>
            <person name="Technau U."/>
            <person name="Martindale M.Q."/>
            <person name="Rokhsar D.S."/>
        </authorList>
    </citation>
    <scope>NUCLEOTIDE SEQUENCE [LARGE SCALE GENOMIC DNA]</scope>
    <source>
        <strain evidence="10">CH2 X CH6</strain>
    </source>
</reference>
<organism evidence="9 10">
    <name type="scientific">Nematostella vectensis</name>
    <name type="common">Starlet sea anemone</name>
    <dbReference type="NCBI Taxonomy" id="45351"/>
    <lineage>
        <taxon>Eukaryota</taxon>
        <taxon>Metazoa</taxon>
        <taxon>Cnidaria</taxon>
        <taxon>Anthozoa</taxon>
        <taxon>Hexacorallia</taxon>
        <taxon>Actiniaria</taxon>
        <taxon>Edwardsiidae</taxon>
        <taxon>Nematostella</taxon>
    </lineage>
</organism>
<name>A7SLW0_NEMVE</name>
<evidence type="ECO:0000256" key="4">
    <source>
        <dbReference type="ARBA" id="ARBA00022833"/>
    </source>
</evidence>
<dbReference type="CDD" id="cd09326">
    <property type="entry name" value="LIM_CRP_like"/>
    <property type="match status" value="2"/>
</dbReference>
<dbReference type="InterPro" id="IPR001781">
    <property type="entry name" value="Znf_LIM"/>
</dbReference>
<dbReference type="PROSITE" id="PS00478">
    <property type="entry name" value="LIM_DOMAIN_1"/>
    <property type="match status" value="2"/>
</dbReference>
<dbReference type="PANTHER" id="PTHR24215">
    <property type="entry name" value="RHO-GTPASE-ACTIVATING PROTEIN LRG1"/>
    <property type="match status" value="1"/>
</dbReference>
<keyword evidence="4 7" id="KW-0862">Zinc</keyword>
<dbReference type="AlphaFoldDB" id="A7SLW0"/>
<dbReference type="HOGENOM" id="CLU_054591_1_0_1"/>
<dbReference type="EMBL" id="DS469702">
    <property type="protein sequence ID" value="EDO35326.1"/>
    <property type="molecule type" value="Genomic_DNA"/>
</dbReference>
<keyword evidence="2 7" id="KW-0479">Metal-binding</keyword>
<dbReference type="Proteomes" id="UP000001593">
    <property type="component" value="Unassembled WGS sequence"/>
</dbReference>
<gene>
    <name evidence="9" type="ORF">NEMVEDRAFT_v1g214299</name>
</gene>
<keyword evidence="10" id="KW-1185">Reference proteome</keyword>
<protein>
    <recommendedName>
        <fullName evidence="8">LIM zinc-binding domain-containing protein</fullName>
    </recommendedName>
</protein>
<dbReference type="GO" id="GO:0005737">
    <property type="term" value="C:cytoplasm"/>
    <property type="evidence" value="ECO:0000318"/>
    <property type="project" value="GO_Central"/>
</dbReference>
<evidence type="ECO:0000256" key="1">
    <source>
        <dbReference type="ARBA" id="ARBA00004123"/>
    </source>
</evidence>
<dbReference type="GO" id="GO:0005634">
    <property type="term" value="C:nucleus"/>
    <property type="evidence" value="ECO:0000318"/>
    <property type="project" value="GO_Central"/>
</dbReference>
<evidence type="ECO:0000256" key="3">
    <source>
        <dbReference type="ARBA" id="ARBA00022737"/>
    </source>
</evidence>
<dbReference type="InParanoid" id="A7SLW0"/>
<evidence type="ECO:0000256" key="2">
    <source>
        <dbReference type="ARBA" id="ARBA00022723"/>
    </source>
</evidence>
<feature type="domain" description="LIM zinc-binding" evidence="8">
    <location>
        <begin position="2"/>
        <end position="62"/>
    </location>
</feature>
<dbReference type="Pfam" id="PF00412">
    <property type="entry name" value="LIM"/>
    <property type="match status" value="2"/>
</dbReference>
<feature type="domain" description="LIM zinc-binding" evidence="8">
    <location>
        <begin position="86"/>
        <end position="146"/>
    </location>
</feature>
<proteinExistence type="predicted"/>
<keyword evidence="6" id="KW-0539">Nucleus</keyword>
<dbReference type="PhylomeDB" id="A7SLW0"/>
<comment type="subcellular location">
    <subcellularLocation>
        <location evidence="1">Nucleus</location>
    </subcellularLocation>
</comment>
<evidence type="ECO:0000256" key="7">
    <source>
        <dbReference type="PROSITE-ProRule" id="PRU00125"/>
    </source>
</evidence>
<dbReference type="GO" id="GO:0008307">
    <property type="term" value="F:structural constituent of muscle"/>
    <property type="evidence" value="ECO:0000318"/>
    <property type="project" value="GO_Central"/>
</dbReference>
<dbReference type="GO" id="GO:0046872">
    <property type="term" value="F:metal ion binding"/>
    <property type="evidence" value="ECO:0007669"/>
    <property type="project" value="UniProtKB-KW"/>
</dbReference>
<dbReference type="GO" id="GO:0042805">
    <property type="term" value="F:actinin binding"/>
    <property type="evidence" value="ECO:0000318"/>
    <property type="project" value="GO_Central"/>
</dbReference>
<dbReference type="OMA" id="PHCPTTN"/>
<accession>A7SLW0</accession>
<evidence type="ECO:0000256" key="6">
    <source>
        <dbReference type="ARBA" id="ARBA00023242"/>
    </source>
</evidence>
<dbReference type="GO" id="GO:0030018">
    <property type="term" value="C:Z disc"/>
    <property type="evidence" value="ECO:0000318"/>
    <property type="project" value="GO_Central"/>
</dbReference>
<dbReference type="Gene3D" id="2.10.110.10">
    <property type="entry name" value="Cysteine Rich Protein"/>
    <property type="match status" value="2"/>
</dbReference>
<dbReference type="PROSITE" id="PS50023">
    <property type="entry name" value="LIM_DOMAIN_2"/>
    <property type="match status" value="2"/>
</dbReference>
<dbReference type="FunFam" id="2.10.110.10:FF:000001">
    <property type="entry name" value="Cysteine and glycine-rich protein 1"/>
    <property type="match status" value="2"/>
</dbReference>
<dbReference type="SMART" id="SM00132">
    <property type="entry name" value="LIM"/>
    <property type="match status" value="2"/>
</dbReference>
<evidence type="ECO:0000313" key="10">
    <source>
        <dbReference type="Proteomes" id="UP000001593"/>
    </source>
</evidence>
<dbReference type="GO" id="GO:0045214">
    <property type="term" value="P:sarcomere organization"/>
    <property type="evidence" value="ECO:0000318"/>
    <property type="project" value="GO_Central"/>
</dbReference>
<evidence type="ECO:0000313" key="9">
    <source>
        <dbReference type="EMBL" id="EDO35326.1"/>
    </source>
</evidence>
<keyword evidence="3" id="KW-0677">Repeat</keyword>
<sequence length="162" mass="17934">MPKCPRCGDNVYHAEEVSMENHKFHKKCFSCKDCRKKLDSTNAASHDGEVYCKTCHGCNFGPKGYGFGEKMADNNIPDNTCRCKPDPCPRCEKRAYAAEQVLGAGFNWHKSCFNCYKCHKKLDSTTVAVHKDEIYCKTCHGANFGPKGYGFGGGAGALSRTQ</sequence>
<dbReference type="PANTHER" id="PTHR24215:SF35">
    <property type="entry name" value="MUSCLE LIM PROTEIN MLP84B"/>
    <property type="match status" value="1"/>
</dbReference>
<evidence type="ECO:0000256" key="5">
    <source>
        <dbReference type="ARBA" id="ARBA00023038"/>
    </source>
</evidence>
<dbReference type="GO" id="GO:0060537">
    <property type="term" value="P:muscle tissue development"/>
    <property type="evidence" value="ECO:0000318"/>
    <property type="project" value="GO_Central"/>
</dbReference>